<accession>A0AA36MTH6</accession>
<sequence length="1274" mass="142890">MATQTMTMTLPRTITAPPPSHHRTFLFQPVRSMSAGIQIQRKETVQAQVHAPLEAENKEQVTGLTAWLGRVGLLPLKASIEAWAQDEGAAFVEEVLSNAPALAQALQLTGDESDRFVARLRGQPPPQPAPPRPTQVKVLKKEKILPVHASPCPCCGKPERLLWDVTIASQHEGWGRKWNECRYACPLCRRHISRTLPVNACRDCKVMWHSDCNKALQIDIEAKKPNLGQLHLYGAVMKVTKRRQGPSPPVATQAPTPRLLRTITAAPVVVAAPGGCLDRTRTSPQTPQEIQAAAARAAKAYVPLKAWNFAAMPLKQKVRQSPRDAPLSRDEVLIEETDALPGQMDRRIILERQHRLRDERRERADQELLRQRIPRDEELVHPFQKEMDEEREERKVNHVDISKKGFSGVQEDLMRVHGETIKDSLGRVFDGKLKMERAQVSRPVQDRFMSAMAEGHPIMPTFHGSSAQNYSSICERGLLIPGRGNDLRVAHGSAHGLGIYTANVSCPGLSVGFCTAPKMLVCGVLDDSSLASRARTCGNFSVKAESRVVKHVGDAVVVFDESRVVPLWQVSANSFRNRYLRAPAPATQGANAVLGQWAPPAQAASASATWNPNQQGPTMGLLDAGKSKVYHVQTGQLGFLPLQPSDYHYEIRQKRVFEDKVRDKKMKYLRQEKIDRLRLSNMASLYIVQMYRAYETRGSWCEERGPRLCRRRLQMAARLALDAQTLEVVIESRQKSFYRKLEQIESAGPGLTAMVTRQVLLMQLDSFWQQHLKNMDFMKTGMTLRAYGQKNPLTEYKLEGYQVFLKMMSKIRRNALYNVFLFQPRKLTPMSRERVKGLIPNRETRRKQVAQIKKSEGYKLEKEARGVALDKGAAARSMNLARLSLNVKQILEAREGLGELALASFSELKETFARSGLLTLGDQLAWAQACSEFELLEDELAGEVYIGLVGRAEPQAARSPPEVDLEDVDPDRFTERQREAMKLFESAQQDPNFMQTLAAFSDKPELFLKELKAASQEQGWTREDVKQMKETYAMMGINLETMLLAALLARDTYREANIRRWFILGQRLHKRIADTHSSDVTLLPRAYGLAGFVLCCVLPCRCLERKSPRPASFGSRQVLLLGLDNSGKSAFLWLAEHPTADTLPAQRLTATSGTQRLTRKEVPLAEGVVDLEFCEVGGAAALRPFWHHYLKKELRCIAFFVNLDDERLEEATRALVALPGSVLLVASGEHKAEALAHLRHAWRSKRGGELPSVQLSFSRSSTDALLQELAKAVL</sequence>
<dbReference type="GO" id="GO:0017038">
    <property type="term" value="P:protein import"/>
    <property type="evidence" value="ECO:0007669"/>
    <property type="project" value="InterPro"/>
</dbReference>
<feature type="domain" description="SecA Wing/Scaffold" evidence="5">
    <location>
        <begin position="699"/>
        <end position="821"/>
    </location>
</feature>
<dbReference type="PANTHER" id="PTHR30612">
    <property type="entry name" value="SECA INNER MEMBRANE COMPONENT OF SEC PROTEIN SECRETION SYSTEM"/>
    <property type="match status" value="1"/>
</dbReference>
<dbReference type="GO" id="GO:0005525">
    <property type="term" value="F:GTP binding"/>
    <property type="evidence" value="ECO:0007669"/>
    <property type="project" value="UniProtKB-KW"/>
</dbReference>
<dbReference type="SUPFAM" id="SSF56399">
    <property type="entry name" value="ADP-ribosylation"/>
    <property type="match status" value="1"/>
</dbReference>
<organism evidence="6 7">
    <name type="scientific">Effrenium voratum</name>
    <dbReference type="NCBI Taxonomy" id="2562239"/>
    <lineage>
        <taxon>Eukaryota</taxon>
        <taxon>Sar</taxon>
        <taxon>Alveolata</taxon>
        <taxon>Dinophyceae</taxon>
        <taxon>Suessiales</taxon>
        <taxon>Symbiodiniaceae</taxon>
        <taxon>Effrenium</taxon>
    </lineage>
</organism>
<dbReference type="AlphaFoldDB" id="A0AA36MTH6"/>
<evidence type="ECO:0000259" key="5">
    <source>
        <dbReference type="Pfam" id="PF07516"/>
    </source>
</evidence>
<feature type="binding site" evidence="4">
    <location>
        <position position="1129"/>
    </location>
    <ligand>
        <name>Mg(2+)</name>
        <dbReference type="ChEBI" id="CHEBI:18420"/>
    </ligand>
</feature>
<dbReference type="SUPFAM" id="SSF52540">
    <property type="entry name" value="P-loop containing nucleoside triphosphate hydrolases"/>
    <property type="match status" value="1"/>
</dbReference>
<dbReference type="InterPro" id="IPR027417">
    <property type="entry name" value="P-loop_NTPase"/>
</dbReference>
<name>A0AA36MTH6_9DINO</name>
<dbReference type="SUPFAM" id="SSF81886">
    <property type="entry name" value="Helical scaffold and wing domains of SecA"/>
    <property type="match status" value="1"/>
</dbReference>
<dbReference type="GO" id="GO:0005524">
    <property type="term" value="F:ATP binding"/>
    <property type="evidence" value="ECO:0007669"/>
    <property type="project" value="InterPro"/>
</dbReference>
<dbReference type="Gene3D" id="3.90.228.10">
    <property type="match status" value="1"/>
</dbReference>
<evidence type="ECO:0000256" key="1">
    <source>
        <dbReference type="ARBA" id="ARBA00022741"/>
    </source>
</evidence>
<dbReference type="GO" id="GO:0016020">
    <property type="term" value="C:membrane"/>
    <property type="evidence" value="ECO:0007669"/>
    <property type="project" value="InterPro"/>
</dbReference>
<keyword evidence="4" id="KW-0479">Metal-binding</keyword>
<keyword evidence="7" id="KW-1185">Reference proteome</keyword>
<dbReference type="EMBL" id="CAUJNA010000629">
    <property type="protein sequence ID" value="CAJ1379426.1"/>
    <property type="molecule type" value="Genomic_DNA"/>
</dbReference>
<evidence type="ECO:0000256" key="2">
    <source>
        <dbReference type="ARBA" id="ARBA00023134"/>
    </source>
</evidence>
<feature type="binding site" evidence="3">
    <location>
        <position position="1178"/>
    </location>
    <ligand>
        <name>GTP</name>
        <dbReference type="ChEBI" id="CHEBI:37565"/>
    </ligand>
</feature>
<keyword evidence="2 3" id="KW-0342">GTP-binding</keyword>
<dbReference type="InterPro" id="IPR011116">
    <property type="entry name" value="SecA_Wing/Scaffold"/>
</dbReference>
<dbReference type="PANTHER" id="PTHR30612:SF0">
    <property type="entry name" value="CHLOROPLAST PROTEIN-TRANSPORTING ATPASE"/>
    <property type="match status" value="1"/>
</dbReference>
<dbReference type="GO" id="GO:0046872">
    <property type="term" value="F:metal ion binding"/>
    <property type="evidence" value="ECO:0007669"/>
    <property type="project" value="UniProtKB-KW"/>
</dbReference>
<dbReference type="InterPro" id="IPR006689">
    <property type="entry name" value="Small_GTPase_ARF/SAR"/>
</dbReference>
<dbReference type="GO" id="GO:0006886">
    <property type="term" value="P:intracellular protein transport"/>
    <property type="evidence" value="ECO:0007669"/>
    <property type="project" value="InterPro"/>
</dbReference>
<dbReference type="InterPro" id="IPR036266">
    <property type="entry name" value="SecA_Wing/Scaffold_sf"/>
</dbReference>
<keyword evidence="1 3" id="KW-0547">Nucleotide-binding</keyword>
<dbReference type="Gene3D" id="1.10.3060.10">
    <property type="entry name" value="Helical scaffold and wing domains of SecA"/>
    <property type="match status" value="1"/>
</dbReference>
<evidence type="ECO:0000256" key="3">
    <source>
        <dbReference type="PIRSR" id="PIRSR606689-1"/>
    </source>
</evidence>
<proteinExistence type="predicted"/>
<feature type="binding site" evidence="3">
    <location>
        <begin position="1122"/>
        <end position="1129"/>
    </location>
    <ligand>
        <name>GTP</name>
        <dbReference type="ChEBI" id="CHEBI:37565"/>
    </ligand>
</feature>
<evidence type="ECO:0000313" key="6">
    <source>
        <dbReference type="EMBL" id="CAJ1379426.1"/>
    </source>
</evidence>
<gene>
    <name evidence="6" type="ORF">EVOR1521_LOCUS7676</name>
</gene>
<keyword evidence="4" id="KW-0460">Magnesium</keyword>
<protein>
    <recommendedName>
        <fullName evidence="5">SecA Wing/Scaffold domain-containing protein</fullName>
    </recommendedName>
</protein>
<reference evidence="6" key="1">
    <citation type="submission" date="2023-08" db="EMBL/GenBank/DDBJ databases">
        <authorList>
            <person name="Chen Y."/>
            <person name="Shah S."/>
            <person name="Dougan E. K."/>
            <person name="Thang M."/>
            <person name="Chan C."/>
        </authorList>
    </citation>
    <scope>NUCLEOTIDE SEQUENCE</scope>
</reference>
<evidence type="ECO:0000313" key="7">
    <source>
        <dbReference type="Proteomes" id="UP001178507"/>
    </source>
</evidence>
<dbReference type="Proteomes" id="UP001178507">
    <property type="component" value="Unassembled WGS sequence"/>
</dbReference>
<evidence type="ECO:0000256" key="4">
    <source>
        <dbReference type="PIRSR" id="PIRSR606689-2"/>
    </source>
</evidence>
<feature type="binding site" evidence="4">
    <location>
        <position position="1151"/>
    </location>
    <ligand>
        <name>Mg(2+)</name>
        <dbReference type="ChEBI" id="CHEBI:18420"/>
    </ligand>
</feature>
<dbReference type="GO" id="GO:0006605">
    <property type="term" value="P:protein targeting"/>
    <property type="evidence" value="ECO:0007669"/>
    <property type="project" value="InterPro"/>
</dbReference>
<dbReference type="InterPro" id="IPR000185">
    <property type="entry name" value="SecA"/>
</dbReference>
<dbReference type="Pfam" id="PF00025">
    <property type="entry name" value="Arf"/>
    <property type="match status" value="1"/>
</dbReference>
<comment type="caution">
    <text evidence="6">The sequence shown here is derived from an EMBL/GenBank/DDBJ whole genome shotgun (WGS) entry which is preliminary data.</text>
</comment>
<dbReference type="Gene3D" id="3.40.50.300">
    <property type="entry name" value="P-loop containing nucleotide triphosphate hydrolases"/>
    <property type="match status" value="1"/>
</dbReference>
<dbReference type="Pfam" id="PF07516">
    <property type="entry name" value="SecA_SW"/>
    <property type="match status" value="1"/>
</dbReference>
<dbReference type="GO" id="GO:0003924">
    <property type="term" value="F:GTPase activity"/>
    <property type="evidence" value="ECO:0007669"/>
    <property type="project" value="InterPro"/>
</dbReference>